<reference evidence="2" key="1">
    <citation type="submission" date="2023-04" db="EMBL/GenBank/DDBJ databases">
        <authorList>
            <consortium name="ELIXIR-Norway"/>
        </authorList>
    </citation>
    <scope>NUCLEOTIDE SEQUENCE [LARGE SCALE GENOMIC DNA]</scope>
</reference>
<evidence type="ECO:0000313" key="2">
    <source>
        <dbReference type="EMBL" id="CAI9169841.1"/>
    </source>
</evidence>
<feature type="compositionally biased region" description="Basic and acidic residues" evidence="1">
    <location>
        <begin position="148"/>
        <end position="163"/>
    </location>
</feature>
<protein>
    <submittedName>
        <fullName evidence="2">Uncharacterized protein</fullName>
    </submittedName>
</protein>
<gene>
    <name evidence="2" type="ORF">MRATA1EN1_LOCUS18803</name>
</gene>
<dbReference type="Proteomes" id="UP001176941">
    <property type="component" value="Chromosome 3"/>
</dbReference>
<dbReference type="EMBL" id="OX459939">
    <property type="protein sequence ID" value="CAI9169841.1"/>
    <property type="molecule type" value="Genomic_DNA"/>
</dbReference>
<keyword evidence="3" id="KW-1185">Reference proteome</keyword>
<proteinExistence type="predicted"/>
<feature type="region of interest" description="Disordered" evidence="1">
    <location>
        <begin position="130"/>
        <end position="163"/>
    </location>
</feature>
<evidence type="ECO:0000256" key="1">
    <source>
        <dbReference type="SAM" id="MobiDB-lite"/>
    </source>
</evidence>
<evidence type="ECO:0000313" key="3">
    <source>
        <dbReference type="Proteomes" id="UP001176941"/>
    </source>
</evidence>
<name>A0ABN8Z9W8_RANTA</name>
<accession>A0ABN8Z9W8</accession>
<organism evidence="2 3">
    <name type="scientific">Rangifer tarandus platyrhynchus</name>
    <name type="common">Svalbard reindeer</name>
    <dbReference type="NCBI Taxonomy" id="3082113"/>
    <lineage>
        <taxon>Eukaryota</taxon>
        <taxon>Metazoa</taxon>
        <taxon>Chordata</taxon>
        <taxon>Craniata</taxon>
        <taxon>Vertebrata</taxon>
        <taxon>Euteleostomi</taxon>
        <taxon>Mammalia</taxon>
        <taxon>Eutheria</taxon>
        <taxon>Laurasiatheria</taxon>
        <taxon>Artiodactyla</taxon>
        <taxon>Ruminantia</taxon>
        <taxon>Pecora</taxon>
        <taxon>Cervidae</taxon>
        <taxon>Odocoileinae</taxon>
        <taxon>Rangifer</taxon>
    </lineage>
</organism>
<sequence>MVTLYLTSVARTAPRTRFVGSVPVISMVTSYPTSITFISPRTWLHRDQGRPAREKGHLSYQGPNPAWYQGPRPRDLVVLAHPHCVLCLGRPYLPLRSPPSWAGLPCKLHDLWPLEAGGYLGVTGSIPDPGRSHMLERPSPAPQLLKPVLHERSHHSEKPAHGS</sequence>